<dbReference type="AlphaFoldDB" id="A0A8H7VV16"/>
<organism evidence="2 3">
    <name type="scientific">Thamnidium elegans</name>
    <dbReference type="NCBI Taxonomy" id="101142"/>
    <lineage>
        <taxon>Eukaryota</taxon>
        <taxon>Fungi</taxon>
        <taxon>Fungi incertae sedis</taxon>
        <taxon>Mucoromycota</taxon>
        <taxon>Mucoromycotina</taxon>
        <taxon>Mucoromycetes</taxon>
        <taxon>Mucorales</taxon>
        <taxon>Mucorineae</taxon>
        <taxon>Mucoraceae</taxon>
        <taxon>Thamnidium</taxon>
    </lineage>
</organism>
<feature type="region of interest" description="Disordered" evidence="1">
    <location>
        <begin position="1"/>
        <end position="27"/>
    </location>
</feature>
<proteinExistence type="predicted"/>
<evidence type="ECO:0000256" key="1">
    <source>
        <dbReference type="SAM" id="MobiDB-lite"/>
    </source>
</evidence>
<comment type="caution">
    <text evidence="2">The sequence shown here is derived from an EMBL/GenBank/DDBJ whole genome shotgun (WGS) entry which is preliminary data.</text>
</comment>
<evidence type="ECO:0000313" key="3">
    <source>
        <dbReference type="Proteomes" id="UP000613177"/>
    </source>
</evidence>
<reference evidence="2" key="1">
    <citation type="submission" date="2021-01" db="EMBL/GenBank/DDBJ databases">
        <title>Metabolic potential, ecology and presence of endohyphal bacteria is reflected in genomic diversity of Mucoromycotina.</title>
        <authorList>
            <person name="Muszewska A."/>
            <person name="Okrasinska A."/>
            <person name="Steczkiewicz K."/>
            <person name="Drgas O."/>
            <person name="Orlowska M."/>
            <person name="Perlinska-Lenart U."/>
            <person name="Aleksandrzak-Piekarczyk T."/>
            <person name="Szatraj K."/>
            <person name="Zielenkiewicz U."/>
            <person name="Pilsyk S."/>
            <person name="Malc E."/>
            <person name="Mieczkowski P."/>
            <person name="Kruszewska J.S."/>
            <person name="Biernat P."/>
            <person name="Pawlowska J."/>
        </authorList>
    </citation>
    <scope>NUCLEOTIDE SEQUENCE</scope>
    <source>
        <strain evidence="2">WA0000018081</strain>
    </source>
</reference>
<dbReference type="EMBL" id="JAEPRE010000240">
    <property type="protein sequence ID" value="KAG2229838.1"/>
    <property type="molecule type" value="Genomic_DNA"/>
</dbReference>
<evidence type="ECO:0000313" key="2">
    <source>
        <dbReference type="EMBL" id="KAG2229838.1"/>
    </source>
</evidence>
<dbReference type="Proteomes" id="UP000613177">
    <property type="component" value="Unassembled WGS sequence"/>
</dbReference>
<accession>A0A8H7VV16</accession>
<keyword evidence="3" id="KW-1185">Reference proteome</keyword>
<name>A0A8H7VV16_9FUNG</name>
<feature type="non-terminal residue" evidence="2">
    <location>
        <position position="290"/>
    </location>
</feature>
<protein>
    <submittedName>
        <fullName evidence="2">Uncharacterized protein</fullName>
    </submittedName>
</protein>
<sequence length="290" mass="32905">MATIRGMKIQTPTLTAPTRKGKERETPLPSYDSIIADMDMTMDNPTIIFPSQPIIKPAKPRRKRVIPKLNYDIVSTVLDQNSNIPVDELLEISPIVKRQFVNALKTPRQPKVSTFAPEFSSTPATMQDLLFVDDDDDDTTVIYTDFIINALCFLKSCSQSNFSKAALKKHTYNMHTSELNVKENMSLNGFSIDFVFCKRKNIASSRDTIKVELNDFTFEEVENAFRPRFVDAGIHVNASVDVIGSMRSETKDPDAERFTKDEKYNSLPVCGIMYDSVYARLIHNEEIKTL</sequence>
<gene>
    <name evidence="2" type="ORF">INT48_001086</name>
</gene>